<dbReference type="EMBL" id="RAPQ01000008">
    <property type="protein sequence ID" value="RKE03908.1"/>
    <property type="molecule type" value="Genomic_DNA"/>
</dbReference>
<reference evidence="8 9" key="1">
    <citation type="submission" date="2018-09" db="EMBL/GenBank/DDBJ databases">
        <title>Genomic Encyclopedia of Archaeal and Bacterial Type Strains, Phase II (KMG-II): from individual species to whole genera.</title>
        <authorList>
            <person name="Goeker M."/>
        </authorList>
    </citation>
    <scope>NUCLEOTIDE SEQUENCE [LARGE SCALE GENOMIC DNA]</scope>
    <source>
        <strain evidence="8 9">DSM 21950</strain>
    </source>
</reference>
<dbReference type="OrthoDB" id="1525214at2"/>
<comment type="caution">
    <text evidence="8">The sequence shown here is derived from an EMBL/GenBank/DDBJ whole genome shotgun (WGS) entry which is preliminary data.</text>
</comment>
<dbReference type="InterPro" id="IPR003761">
    <property type="entry name" value="Exonuc_VII_S"/>
</dbReference>
<keyword evidence="5" id="KW-0269">Exonuclease</keyword>
<dbReference type="Pfam" id="PF02609">
    <property type="entry name" value="Exonuc_VII_S"/>
    <property type="match status" value="1"/>
</dbReference>
<evidence type="ECO:0000256" key="4">
    <source>
        <dbReference type="ARBA" id="ARBA00022801"/>
    </source>
</evidence>
<evidence type="ECO:0000256" key="7">
    <source>
        <dbReference type="SAM" id="Coils"/>
    </source>
</evidence>
<dbReference type="GO" id="GO:0008855">
    <property type="term" value="F:exodeoxyribonuclease VII activity"/>
    <property type="evidence" value="ECO:0007669"/>
    <property type="project" value="UniProtKB-UniRule"/>
</dbReference>
<dbReference type="SUPFAM" id="SSF116842">
    <property type="entry name" value="XseB-like"/>
    <property type="match status" value="1"/>
</dbReference>
<organism evidence="8 9">
    <name type="scientific">Marinifilum flexuosum</name>
    <dbReference type="NCBI Taxonomy" id="1117708"/>
    <lineage>
        <taxon>Bacteria</taxon>
        <taxon>Pseudomonadati</taxon>
        <taxon>Bacteroidota</taxon>
        <taxon>Bacteroidia</taxon>
        <taxon>Marinilabiliales</taxon>
        <taxon>Marinifilaceae</taxon>
    </lineage>
</organism>
<evidence type="ECO:0000313" key="9">
    <source>
        <dbReference type="Proteomes" id="UP000284531"/>
    </source>
</evidence>
<keyword evidence="2" id="KW-0963">Cytoplasm</keyword>
<dbReference type="Proteomes" id="UP000284531">
    <property type="component" value="Unassembled WGS sequence"/>
</dbReference>
<evidence type="ECO:0000256" key="5">
    <source>
        <dbReference type="ARBA" id="ARBA00022839"/>
    </source>
</evidence>
<keyword evidence="3" id="KW-0540">Nuclease</keyword>
<keyword evidence="9" id="KW-1185">Reference proteome</keyword>
<name>A0A419X814_9BACT</name>
<protein>
    <recommendedName>
        <fullName evidence="6">Exodeoxyribonuclease VII small subunit</fullName>
        <ecNumber evidence="6">3.1.11.6</ecNumber>
    </recommendedName>
</protein>
<dbReference type="NCBIfam" id="TIGR01280">
    <property type="entry name" value="xseB"/>
    <property type="match status" value="1"/>
</dbReference>
<gene>
    <name evidence="8" type="ORF">BXY64_0919</name>
</gene>
<dbReference type="InterPro" id="IPR037004">
    <property type="entry name" value="Exonuc_VII_ssu_sf"/>
</dbReference>
<dbReference type="GO" id="GO:0009318">
    <property type="term" value="C:exodeoxyribonuclease VII complex"/>
    <property type="evidence" value="ECO:0007669"/>
    <property type="project" value="UniProtKB-UniRule"/>
</dbReference>
<proteinExistence type="inferred from homology"/>
<evidence type="ECO:0000256" key="2">
    <source>
        <dbReference type="ARBA" id="ARBA00022490"/>
    </source>
</evidence>
<evidence type="ECO:0000256" key="1">
    <source>
        <dbReference type="ARBA" id="ARBA00009998"/>
    </source>
</evidence>
<keyword evidence="7" id="KW-0175">Coiled coil</keyword>
<keyword evidence="4" id="KW-0378">Hydrolase</keyword>
<accession>A0A419X814</accession>
<dbReference type="EC" id="3.1.11.6" evidence="6"/>
<dbReference type="Gene3D" id="1.10.287.1040">
    <property type="entry name" value="Exonuclease VII, small subunit"/>
    <property type="match status" value="1"/>
</dbReference>
<sequence length="66" mass="7623">MAKKKISYSEAIAEIEETIMLIENEELDVDDLSEKVKRVSELLVICKAKLNNTEKEVEKILKEIDE</sequence>
<feature type="coiled-coil region" evidence="7">
    <location>
        <begin position="15"/>
        <end position="63"/>
    </location>
</feature>
<dbReference type="GO" id="GO:0006308">
    <property type="term" value="P:DNA catabolic process"/>
    <property type="evidence" value="ECO:0007669"/>
    <property type="project" value="UniProtKB-UniRule"/>
</dbReference>
<evidence type="ECO:0000256" key="6">
    <source>
        <dbReference type="NCBIfam" id="TIGR01280"/>
    </source>
</evidence>
<dbReference type="RefSeq" id="WP_120238735.1">
    <property type="nucleotide sequence ID" value="NZ_CANNEC010000004.1"/>
</dbReference>
<comment type="similarity">
    <text evidence="1">Belongs to the XseB family.</text>
</comment>
<dbReference type="AlphaFoldDB" id="A0A419X814"/>
<evidence type="ECO:0000313" key="8">
    <source>
        <dbReference type="EMBL" id="RKE03908.1"/>
    </source>
</evidence>
<evidence type="ECO:0000256" key="3">
    <source>
        <dbReference type="ARBA" id="ARBA00022722"/>
    </source>
</evidence>